<proteinExistence type="predicted"/>
<organism evidence="1 2">
    <name type="scientific">Stephania cephalantha</name>
    <dbReference type="NCBI Taxonomy" id="152367"/>
    <lineage>
        <taxon>Eukaryota</taxon>
        <taxon>Viridiplantae</taxon>
        <taxon>Streptophyta</taxon>
        <taxon>Embryophyta</taxon>
        <taxon>Tracheophyta</taxon>
        <taxon>Spermatophyta</taxon>
        <taxon>Magnoliopsida</taxon>
        <taxon>Ranunculales</taxon>
        <taxon>Menispermaceae</taxon>
        <taxon>Menispermoideae</taxon>
        <taxon>Cissampelideae</taxon>
        <taxon>Stephania</taxon>
    </lineage>
</organism>
<evidence type="ECO:0000313" key="2">
    <source>
        <dbReference type="Proteomes" id="UP001419268"/>
    </source>
</evidence>
<dbReference type="AlphaFoldDB" id="A0AAP0EK72"/>
<name>A0AAP0EK72_9MAGN</name>
<dbReference type="EMBL" id="JBBNAG010000011">
    <property type="protein sequence ID" value="KAK9095005.1"/>
    <property type="molecule type" value="Genomic_DNA"/>
</dbReference>
<keyword evidence="2" id="KW-1185">Reference proteome</keyword>
<dbReference type="Proteomes" id="UP001419268">
    <property type="component" value="Unassembled WGS sequence"/>
</dbReference>
<accession>A0AAP0EK72</accession>
<comment type="caution">
    <text evidence="1">The sequence shown here is derived from an EMBL/GenBank/DDBJ whole genome shotgun (WGS) entry which is preliminary data.</text>
</comment>
<sequence length="149" mass="16374">MSILQDPQGMSVEKLAEDMNDVIFYKKTREKWTRLKDCGTLEACLCHDLYQDLHSNHHKKADDESETLTGILSDVAYLVNPWESTSRPGVEQGKDADIRPALSLRAAGQMMCRVVSGGEAAVQACCVLKCVTVLRHPAAGPMPQPLCST</sequence>
<evidence type="ECO:0000313" key="1">
    <source>
        <dbReference type="EMBL" id="KAK9095005.1"/>
    </source>
</evidence>
<gene>
    <name evidence="1" type="ORF">Scep_026474</name>
</gene>
<protein>
    <submittedName>
        <fullName evidence="1">Uncharacterized protein</fullName>
    </submittedName>
</protein>
<reference evidence="1 2" key="1">
    <citation type="submission" date="2024-01" db="EMBL/GenBank/DDBJ databases">
        <title>Genome assemblies of Stephania.</title>
        <authorList>
            <person name="Yang L."/>
        </authorList>
    </citation>
    <scope>NUCLEOTIDE SEQUENCE [LARGE SCALE GENOMIC DNA]</scope>
    <source>
        <strain evidence="1">JXDWG</strain>
        <tissue evidence="1">Leaf</tissue>
    </source>
</reference>